<dbReference type="EMBL" id="DS999644">
    <property type="protein sequence ID" value="EFE76357.2"/>
    <property type="molecule type" value="Genomic_DNA"/>
</dbReference>
<gene>
    <name evidence="1" type="ORF">SSGG_03724</name>
</gene>
<name>D6AV62_STRFL</name>
<sequence length="140" mass="15903">FETGRGGLGIHSRLNLGTRSLDDHALADALRACRPTGYPRAEIGVILVLGSGAWFDADRKRHGEHRLVELMVALDETDLWIELSVHHDVWGQCDVHAQFCRQSMHEYLRRSSLRAKRFDAESSWPFFDISESINSSFLLP</sequence>
<accession>D6AV62</accession>
<reference evidence="2" key="1">
    <citation type="submission" date="2008-10" db="EMBL/GenBank/DDBJ databases">
        <authorList>
            <person name="Molnar K."/>
        </authorList>
    </citation>
    <scope>NUCLEOTIDE SEQUENCE [LARGE SCALE GENOMIC DNA]</scope>
    <source>
        <strain evidence="2">NRRL 15998</strain>
    </source>
</reference>
<reference evidence="2" key="2">
    <citation type="submission" date="2008-12" db="EMBL/GenBank/DDBJ databases">
        <title>Annotation of Streptomyces roseosporus strain NRRL 15998.</title>
        <authorList>
            <consortium name="The Broad Institute Genome Sequencing Platform"/>
            <consortium name="Broad Institute Microbial Sequencing Center"/>
            <person name="Fischbach M."/>
            <person name="Ward D."/>
            <person name="Young S."/>
            <person name="Kodira C.D."/>
            <person name="Zeng Q."/>
            <person name="Koehrsen M."/>
            <person name="Godfrey P."/>
            <person name="Alvarado L."/>
            <person name="Berlin A.M."/>
            <person name="Borenstein D."/>
            <person name="Chen Z."/>
            <person name="Engels R."/>
            <person name="Freedman E."/>
            <person name="Gellesch M."/>
            <person name="Goldberg J."/>
            <person name="Griggs A."/>
            <person name="Gujja S."/>
            <person name="Heiman D.I."/>
            <person name="Hepburn T.A."/>
            <person name="Howarth C."/>
            <person name="Jen D."/>
            <person name="Larson L."/>
            <person name="Lewis B."/>
            <person name="Mehta T."/>
            <person name="Park D."/>
            <person name="Pearson M."/>
            <person name="Roberts A."/>
            <person name="Saif S."/>
            <person name="Shea T.D."/>
            <person name="Shenoy N."/>
            <person name="Sisk P."/>
            <person name="Stolte C."/>
            <person name="Sykes S.N."/>
            <person name="Walk T."/>
            <person name="White J."/>
            <person name="Yandava C."/>
            <person name="Straight P."/>
            <person name="Clardy J."/>
            <person name="Hung D."/>
            <person name="Kolter R."/>
            <person name="Mekalanos J."/>
            <person name="Walker S."/>
            <person name="Walsh C.T."/>
            <person name="Wieland B.L.C."/>
            <person name="Ilzarbe M."/>
            <person name="Galagan J."/>
            <person name="Nusbaum C."/>
            <person name="Birren B."/>
        </authorList>
    </citation>
    <scope>NUCLEOTIDE SEQUENCE [LARGE SCALE GENOMIC DNA]</scope>
    <source>
        <strain evidence="2">NRRL 15998</strain>
    </source>
</reference>
<evidence type="ECO:0000313" key="1">
    <source>
        <dbReference type="EMBL" id="EFE76357.2"/>
    </source>
</evidence>
<feature type="non-terminal residue" evidence="1">
    <location>
        <position position="1"/>
    </location>
</feature>
<dbReference type="Proteomes" id="UP000003986">
    <property type="component" value="Unassembled WGS sequence"/>
</dbReference>
<proteinExistence type="predicted"/>
<dbReference type="AlphaFoldDB" id="D6AV62"/>
<protein>
    <submittedName>
        <fullName evidence="1">Uncharacterized protein</fullName>
    </submittedName>
</protein>
<evidence type="ECO:0000313" key="2">
    <source>
        <dbReference type="Proteomes" id="UP000003986"/>
    </source>
</evidence>
<organism evidence="1 2">
    <name type="scientific">Streptomyces filamentosus NRRL 15998</name>
    <dbReference type="NCBI Taxonomy" id="457431"/>
    <lineage>
        <taxon>Bacteria</taxon>
        <taxon>Bacillati</taxon>
        <taxon>Actinomycetota</taxon>
        <taxon>Actinomycetes</taxon>
        <taxon>Kitasatosporales</taxon>
        <taxon>Streptomycetaceae</taxon>
        <taxon>Streptomyces</taxon>
    </lineage>
</organism>